<evidence type="ECO:0000313" key="1">
    <source>
        <dbReference type="EMBL" id="MBX03828.1"/>
    </source>
</evidence>
<protein>
    <submittedName>
        <fullName evidence="1">Uncharacterized protein</fullName>
    </submittedName>
</protein>
<organism evidence="1">
    <name type="scientific">Rhizophora mucronata</name>
    <name type="common">Asiatic mangrove</name>
    <dbReference type="NCBI Taxonomy" id="61149"/>
    <lineage>
        <taxon>Eukaryota</taxon>
        <taxon>Viridiplantae</taxon>
        <taxon>Streptophyta</taxon>
        <taxon>Embryophyta</taxon>
        <taxon>Tracheophyta</taxon>
        <taxon>Spermatophyta</taxon>
        <taxon>Magnoliopsida</taxon>
        <taxon>eudicotyledons</taxon>
        <taxon>Gunneridae</taxon>
        <taxon>Pentapetalae</taxon>
        <taxon>rosids</taxon>
        <taxon>fabids</taxon>
        <taxon>Malpighiales</taxon>
        <taxon>Rhizophoraceae</taxon>
        <taxon>Rhizophora</taxon>
    </lineage>
</organism>
<name>A0A2P2KDN3_RHIMU</name>
<dbReference type="AlphaFoldDB" id="A0A2P2KDN3"/>
<proteinExistence type="predicted"/>
<dbReference type="EMBL" id="GGEC01023344">
    <property type="protein sequence ID" value="MBX03828.1"/>
    <property type="molecule type" value="Transcribed_RNA"/>
</dbReference>
<sequence>MQETQWKKSKHKSENPISLFHLSSVWVPRKNLQR</sequence>
<reference evidence="1" key="1">
    <citation type="submission" date="2018-02" db="EMBL/GenBank/DDBJ databases">
        <title>Rhizophora mucronata_Transcriptome.</title>
        <authorList>
            <person name="Meera S.P."/>
            <person name="Sreeshan A."/>
            <person name="Augustine A."/>
        </authorList>
    </citation>
    <scope>NUCLEOTIDE SEQUENCE</scope>
    <source>
        <tissue evidence="1">Leaf</tissue>
    </source>
</reference>
<accession>A0A2P2KDN3</accession>